<evidence type="ECO:0000256" key="1">
    <source>
        <dbReference type="ARBA" id="ARBA00022737"/>
    </source>
</evidence>
<evidence type="ECO:0008006" key="4">
    <source>
        <dbReference type="Google" id="ProtNLM"/>
    </source>
</evidence>
<dbReference type="PANTHER" id="PTHR47926">
    <property type="entry name" value="PENTATRICOPEPTIDE REPEAT-CONTAINING PROTEIN"/>
    <property type="match status" value="1"/>
</dbReference>
<protein>
    <recommendedName>
        <fullName evidence="4">Pentatricopeptide repeat-containing protein</fullName>
    </recommendedName>
</protein>
<dbReference type="NCBIfam" id="TIGR00756">
    <property type="entry name" value="PPR"/>
    <property type="match status" value="1"/>
</dbReference>
<proteinExistence type="predicted"/>
<keyword evidence="1" id="KW-0677">Repeat</keyword>
<reference evidence="2 3" key="1">
    <citation type="submission" date="2020-10" db="EMBL/GenBank/DDBJ databases">
        <title>The Coptis chinensis genome and diversification of protoberbering-type alkaloids.</title>
        <authorList>
            <person name="Wang B."/>
            <person name="Shu S."/>
            <person name="Song C."/>
            <person name="Liu Y."/>
        </authorList>
    </citation>
    <scope>NUCLEOTIDE SEQUENCE [LARGE SCALE GENOMIC DNA]</scope>
    <source>
        <strain evidence="2">HL-2020</strain>
        <tissue evidence="2">Leaf</tissue>
    </source>
</reference>
<name>A0A835LPN7_9MAGN</name>
<dbReference type="Proteomes" id="UP000631114">
    <property type="component" value="Unassembled WGS sequence"/>
</dbReference>
<dbReference type="EMBL" id="JADFTS010000006">
    <property type="protein sequence ID" value="KAF9602815.1"/>
    <property type="molecule type" value="Genomic_DNA"/>
</dbReference>
<dbReference type="AlphaFoldDB" id="A0A835LPN7"/>
<dbReference type="Pfam" id="PF01535">
    <property type="entry name" value="PPR"/>
    <property type="match status" value="2"/>
</dbReference>
<gene>
    <name evidence="2" type="ORF">IFM89_031675</name>
</gene>
<keyword evidence="3" id="KW-1185">Reference proteome</keyword>
<evidence type="ECO:0000313" key="3">
    <source>
        <dbReference type="Proteomes" id="UP000631114"/>
    </source>
</evidence>
<dbReference type="InterPro" id="IPR011990">
    <property type="entry name" value="TPR-like_helical_dom_sf"/>
</dbReference>
<accession>A0A835LPN7</accession>
<dbReference type="GO" id="GO:0003723">
    <property type="term" value="F:RNA binding"/>
    <property type="evidence" value="ECO:0007669"/>
    <property type="project" value="InterPro"/>
</dbReference>
<dbReference type="PANTHER" id="PTHR47926:SF347">
    <property type="entry name" value="PENTATRICOPEPTIDE REPEAT-CONTAINING PROTEIN"/>
    <property type="match status" value="1"/>
</dbReference>
<comment type="caution">
    <text evidence="2">The sequence shown here is derived from an EMBL/GenBank/DDBJ whole genome shotgun (WGS) entry which is preliminary data.</text>
</comment>
<evidence type="ECO:0000313" key="2">
    <source>
        <dbReference type="EMBL" id="KAF9602815.1"/>
    </source>
</evidence>
<organism evidence="2 3">
    <name type="scientific">Coptis chinensis</name>
    <dbReference type="NCBI Taxonomy" id="261450"/>
    <lineage>
        <taxon>Eukaryota</taxon>
        <taxon>Viridiplantae</taxon>
        <taxon>Streptophyta</taxon>
        <taxon>Embryophyta</taxon>
        <taxon>Tracheophyta</taxon>
        <taxon>Spermatophyta</taxon>
        <taxon>Magnoliopsida</taxon>
        <taxon>Ranunculales</taxon>
        <taxon>Ranunculaceae</taxon>
        <taxon>Coptidoideae</taxon>
        <taxon>Coptis</taxon>
    </lineage>
</organism>
<dbReference type="OrthoDB" id="185373at2759"/>
<dbReference type="InterPro" id="IPR046960">
    <property type="entry name" value="PPR_At4g14850-like_plant"/>
</dbReference>
<dbReference type="Gene3D" id="1.25.40.10">
    <property type="entry name" value="Tetratricopeptide repeat domain"/>
    <property type="match status" value="1"/>
</dbReference>
<dbReference type="InterPro" id="IPR002885">
    <property type="entry name" value="PPR_rpt"/>
</dbReference>
<sequence>MRKEIGMNPNEVTLISVLPVCADIQALNEGKCAHVYAVKMGFLSETKVINSLISVYGKFGVVDASCRLFEAMELRNIVSWNSMIVVYVQNGFSEALGDLVVVRPGKAMAILCVLDSMDGSSSVWSWLPDGIRPDKLLYDKLRSLKAVNTKKL</sequence>
<dbReference type="GO" id="GO:0009451">
    <property type="term" value="P:RNA modification"/>
    <property type="evidence" value="ECO:0007669"/>
    <property type="project" value="InterPro"/>
</dbReference>